<protein>
    <recommendedName>
        <fullName evidence="3">Phage capsid-like C-terminal domain-containing protein</fullName>
    </recommendedName>
</protein>
<feature type="domain" description="Phage capsid-like C-terminal" evidence="3">
    <location>
        <begin position="27"/>
        <end position="218"/>
    </location>
</feature>
<keyword evidence="2" id="KW-0946">Virion</keyword>
<evidence type="ECO:0000259" key="3">
    <source>
        <dbReference type="Pfam" id="PF05065"/>
    </source>
</evidence>
<dbReference type="AlphaFoldDB" id="X0XPA4"/>
<sequence>LGLNAKEAGDDQKTTIVRLNETIGAQGGFLVQEDFARQITRQVYETGQLASRVRKIPVGANANGLTAWALNETARATGSRFGGVRSYWLGEAADKTRSKPTFKEISLRLRKLAAICRATDEVLQDTVALEGIVRQAFAEDFAWMVDDAIYNGLGGFQPLGVMASGALVSVGAEVGQAADTIVTENIINMYSRRLGPAGAFAWFINQDIEPQLYQLTLDVGTGGMPVYMPPGGLSD</sequence>
<dbReference type="InterPro" id="IPR054612">
    <property type="entry name" value="Phage_capsid-like_C"/>
</dbReference>
<evidence type="ECO:0000313" key="4">
    <source>
        <dbReference type="EMBL" id="GAG44989.1"/>
    </source>
</evidence>
<dbReference type="NCBIfam" id="TIGR01554">
    <property type="entry name" value="major_cap_HK97"/>
    <property type="match status" value="1"/>
</dbReference>
<evidence type="ECO:0000256" key="1">
    <source>
        <dbReference type="ARBA" id="ARBA00004328"/>
    </source>
</evidence>
<reference evidence="4" key="1">
    <citation type="journal article" date="2014" name="Front. Microbiol.">
        <title>High frequency of phylogenetically diverse reductive dehalogenase-homologous genes in deep subseafloor sedimentary metagenomes.</title>
        <authorList>
            <person name="Kawai M."/>
            <person name="Futagami T."/>
            <person name="Toyoda A."/>
            <person name="Takaki Y."/>
            <person name="Nishi S."/>
            <person name="Hori S."/>
            <person name="Arai W."/>
            <person name="Tsubouchi T."/>
            <person name="Morono Y."/>
            <person name="Uchiyama I."/>
            <person name="Ito T."/>
            <person name="Fujiyama A."/>
            <person name="Inagaki F."/>
            <person name="Takami H."/>
        </authorList>
    </citation>
    <scope>NUCLEOTIDE SEQUENCE</scope>
    <source>
        <strain evidence="4">Expedition CK06-06</strain>
    </source>
</reference>
<feature type="non-terminal residue" evidence="4">
    <location>
        <position position="1"/>
    </location>
</feature>
<dbReference type="Gene3D" id="3.30.2400.10">
    <property type="entry name" value="Major capsid protein gp5"/>
    <property type="match status" value="1"/>
</dbReference>
<gene>
    <name evidence="4" type="ORF">S01H1_76570</name>
</gene>
<name>X0XPA4_9ZZZZ</name>
<comment type="subcellular location">
    <subcellularLocation>
        <location evidence="1">Virion</location>
    </subcellularLocation>
</comment>
<organism evidence="4">
    <name type="scientific">marine sediment metagenome</name>
    <dbReference type="NCBI Taxonomy" id="412755"/>
    <lineage>
        <taxon>unclassified sequences</taxon>
        <taxon>metagenomes</taxon>
        <taxon>ecological metagenomes</taxon>
    </lineage>
</organism>
<feature type="non-terminal residue" evidence="4">
    <location>
        <position position="235"/>
    </location>
</feature>
<accession>X0XPA4</accession>
<comment type="caution">
    <text evidence="4">The sequence shown here is derived from an EMBL/GenBank/DDBJ whole genome shotgun (WGS) entry which is preliminary data.</text>
</comment>
<evidence type="ECO:0000256" key="2">
    <source>
        <dbReference type="ARBA" id="ARBA00022844"/>
    </source>
</evidence>
<dbReference type="SUPFAM" id="SSF56563">
    <property type="entry name" value="Major capsid protein gp5"/>
    <property type="match status" value="1"/>
</dbReference>
<proteinExistence type="predicted"/>
<dbReference type="InterPro" id="IPR024455">
    <property type="entry name" value="Phage_capsid"/>
</dbReference>
<dbReference type="EMBL" id="BARS01051396">
    <property type="protein sequence ID" value="GAG44989.1"/>
    <property type="molecule type" value="Genomic_DNA"/>
</dbReference>
<dbReference type="Pfam" id="PF05065">
    <property type="entry name" value="Phage_capsid"/>
    <property type="match status" value="1"/>
</dbReference>
<dbReference type="GO" id="GO:0044423">
    <property type="term" value="C:virion component"/>
    <property type="evidence" value="ECO:0007669"/>
    <property type="project" value="UniProtKB-KW"/>
</dbReference>